<feature type="non-terminal residue" evidence="2">
    <location>
        <position position="1"/>
    </location>
</feature>
<accession>A0AA40FF63</accession>
<dbReference type="AlphaFoldDB" id="A0AA40FF63"/>
<reference evidence="2" key="1">
    <citation type="submission" date="2021-10" db="EMBL/GenBank/DDBJ databases">
        <title>Melipona bicolor Genome sequencing and assembly.</title>
        <authorList>
            <person name="Araujo N.S."/>
            <person name="Arias M.C."/>
        </authorList>
    </citation>
    <scope>NUCLEOTIDE SEQUENCE</scope>
    <source>
        <strain evidence="2">USP_2M_L1-L4_2017</strain>
        <tissue evidence="2">Whole body</tissue>
    </source>
</reference>
<sequence length="69" mass="7368">PGFNKVAESAYGGGDSATKAAESLEDPSWRTIPSLGSKVENGKGIPPAYGRLFALLHARRPQHRKPLPN</sequence>
<comment type="caution">
    <text evidence="2">The sequence shown here is derived from an EMBL/GenBank/DDBJ whole genome shotgun (WGS) entry which is preliminary data.</text>
</comment>
<evidence type="ECO:0000313" key="3">
    <source>
        <dbReference type="Proteomes" id="UP001177670"/>
    </source>
</evidence>
<dbReference type="Proteomes" id="UP001177670">
    <property type="component" value="Unassembled WGS sequence"/>
</dbReference>
<keyword evidence="3" id="KW-1185">Reference proteome</keyword>
<dbReference type="EMBL" id="JAHYIQ010000047">
    <property type="protein sequence ID" value="KAK1117890.1"/>
    <property type="molecule type" value="Genomic_DNA"/>
</dbReference>
<evidence type="ECO:0000313" key="2">
    <source>
        <dbReference type="EMBL" id="KAK1117890.1"/>
    </source>
</evidence>
<gene>
    <name evidence="2" type="ORF">K0M31_015561</name>
</gene>
<name>A0AA40FF63_9HYME</name>
<feature type="region of interest" description="Disordered" evidence="1">
    <location>
        <begin position="1"/>
        <end position="26"/>
    </location>
</feature>
<protein>
    <submittedName>
        <fullName evidence="2">Uncharacterized protein</fullName>
    </submittedName>
</protein>
<evidence type="ECO:0000256" key="1">
    <source>
        <dbReference type="SAM" id="MobiDB-lite"/>
    </source>
</evidence>
<proteinExistence type="predicted"/>
<organism evidence="2 3">
    <name type="scientific">Melipona bicolor</name>
    <dbReference type="NCBI Taxonomy" id="60889"/>
    <lineage>
        <taxon>Eukaryota</taxon>
        <taxon>Metazoa</taxon>
        <taxon>Ecdysozoa</taxon>
        <taxon>Arthropoda</taxon>
        <taxon>Hexapoda</taxon>
        <taxon>Insecta</taxon>
        <taxon>Pterygota</taxon>
        <taxon>Neoptera</taxon>
        <taxon>Endopterygota</taxon>
        <taxon>Hymenoptera</taxon>
        <taxon>Apocrita</taxon>
        <taxon>Aculeata</taxon>
        <taxon>Apoidea</taxon>
        <taxon>Anthophila</taxon>
        <taxon>Apidae</taxon>
        <taxon>Melipona</taxon>
    </lineage>
</organism>